<evidence type="ECO:0000256" key="1">
    <source>
        <dbReference type="SAM" id="MobiDB-lite"/>
    </source>
</evidence>
<gene>
    <name evidence="2" type="ORF">B296_00052401</name>
</gene>
<accession>A0A426WWI0</accession>
<evidence type="ECO:0000313" key="2">
    <source>
        <dbReference type="EMBL" id="RRT31589.1"/>
    </source>
</evidence>
<feature type="region of interest" description="Disordered" evidence="1">
    <location>
        <begin position="17"/>
        <end position="41"/>
    </location>
</feature>
<feature type="non-terminal residue" evidence="2">
    <location>
        <position position="99"/>
    </location>
</feature>
<dbReference type="AlphaFoldDB" id="A0A426WWI0"/>
<dbReference type="Proteomes" id="UP000287651">
    <property type="component" value="Unassembled WGS sequence"/>
</dbReference>
<comment type="caution">
    <text evidence="2">The sequence shown here is derived from an EMBL/GenBank/DDBJ whole genome shotgun (WGS) entry which is preliminary data.</text>
</comment>
<dbReference type="EMBL" id="AMZH03037927">
    <property type="protein sequence ID" value="RRT31589.1"/>
    <property type="molecule type" value="Genomic_DNA"/>
</dbReference>
<protein>
    <submittedName>
        <fullName evidence="2">Uncharacterized protein</fullName>
    </submittedName>
</protein>
<reference evidence="2 3" key="1">
    <citation type="journal article" date="2014" name="Agronomy (Basel)">
        <title>A Draft Genome Sequence for Ensete ventricosum, the Drought-Tolerant Tree Against Hunger.</title>
        <authorList>
            <person name="Harrison J."/>
            <person name="Moore K.A."/>
            <person name="Paszkiewicz K."/>
            <person name="Jones T."/>
            <person name="Grant M."/>
            <person name="Ambacheew D."/>
            <person name="Muzemil S."/>
            <person name="Studholme D.J."/>
        </authorList>
    </citation>
    <scope>NUCLEOTIDE SEQUENCE [LARGE SCALE GENOMIC DNA]</scope>
</reference>
<evidence type="ECO:0000313" key="3">
    <source>
        <dbReference type="Proteomes" id="UP000287651"/>
    </source>
</evidence>
<organism evidence="2 3">
    <name type="scientific">Ensete ventricosum</name>
    <name type="common">Abyssinian banana</name>
    <name type="synonym">Musa ensete</name>
    <dbReference type="NCBI Taxonomy" id="4639"/>
    <lineage>
        <taxon>Eukaryota</taxon>
        <taxon>Viridiplantae</taxon>
        <taxon>Streptophyta</taxon>
        <taxon>Embryophyta</taxon>
        <taxon>Tracheophyta</taxon>
        <taxon>Spermatophyta</taxon>
        <taxon>Magnoliopsida</taxon>
        <taxon>Liliopsida</taxon>
        <taxon>Zingiberales</taxon>
        <taxon>Musaceae</taxon>
        <taxon>Ensete</taxon>
    </lineage>
</organism>
<name>A0A426WWI0_ENSVE</name>
<proteinExistence type="predicted"/>
<sequence length="99" mass="10159">MLGDGRQLTFPLVGRGSHGAVGCTPPHVGSGLGGSGKPPREAARLRSRKPLCASLPAVGSGRGAGAYVVGVVDHSYLTIWLLLWLTMSSYTSTMPAVLA</sequence>